<sequence>MALLGPSEDQMKAIRKEVNEDSNVKMEENKLLIKEWIKCQPHLPRDYDERIVPVFLRGCKHDLERTKRKLDTYFTLRTTMPEFFEQRDPRSKQIQTASQTLNAFPLPRLTPEGFRVTVHRFTEAPVNDFEPADIYKFLCMIGDIRLVEESAIAGDVFLFDVANMSVTHIAKLANPLLRKILHCTQEGYPQRLKEIHVINAPPYIDKIVNMFKMFMKEKMRSRFHIHSTYRSVYDYVPQSILPEEFGGDAKSIDLLQAQWRKKLESYSDWFTQQHSVKADISKRKASKSTSQDKNLFGTEGAFRKLEID</sequence>
<dbReference type="PROSITE" id="PS50191">
    <property type="entry name" value="CRAL_TRIO"/>
    <property type="match status" value="1"/>
</dbReference>
<evidence type="ECO:0000259" key="1">
    <source>
        <dbReference type="PROSITE" id="PS50191"/>
    </source>
</evidence>
<protein>
    <recommendedName>
        <fullName evidence="1">CRAL-TRIO domain-containing protein</fullName>
    </recommendedName>
</protein>
<dbReference type="AlphaFoldDB" id="A0A482WG96"/>
<dbReference type="SUPFAM" id="SSF46938">
    <property type="entry name" value="CRAL/TRIO N-terminal domain"/>
    <property type="match status" value="1"/>
</dbReference>
<dbReference type="FunCoup" id="A0A482WG96">
    <property type="interactions" value="3"/>
</dbReference>
<dbReference type="EMBL" id="QKKF02037417">
    <property type="protein sequence ID" value="RZF32236.1"/>
    <property type="molecule type" value="Genomic_DNA"/>
</dbReference>
<dbReference type="GO" id="GO:0016020">
    <property type="term" value="C:membrane"/>
    <property type="evidence" value="ECO:0007669"/>
    <property type="project" value="TreeGrafter"/>
</dbReference>
<reference evidence="2 3" key="1">
    <citation type="journal article" date="2017" name="Gigascience">
        <title>Genome sequence of the small brown planthopper, Laodelphax striatellus.</title>
        <authorList>
            <person name="Zhu J."/>
            <person name="Jiang F."/>
            <person name="Wang X."/>
            <person name="Yang P."/>
            <person name="Bao Y."/>
            <person name="Zhao W."/>
            <person name="Wang W."/>
            <person name="Lu H."/>
            <person name="Wang Q."/>
            <person name="Cui N."/>
            <person name="Li J."/>
            <person name="Chen X."/>
            <person name="Luo L."/>
            <person name="Yu J."/>
            <person name="Kang L."/>
            <person name="Cui F."/>
        </authorList>
    </citation>
    <scope>NUCLEOTIDE SEQUENCE [LARGE SCALE GENOMIC DNA]</scope>
    <source>
        <strain evidence="2">Lst14</strain>
    </source>
</reference>
<dbReference type="GO" id="GO:1902936">
    <property type="term" value="F:phosphatidylinositol bisphosphate binding"/>
    <property type="evidence" value="ECO:0007669"/>
    <property type="project" value="TreeGrafter"/>
</dbReference>
<dbReference type="Pfam" id="PF00650">
    <property type="entry name" value="CRAL_TRIO"/>
    <property type="match status" value="1"/>
</dbReference>
<accession>A0A482WG96</accession>
<dbReference type="Proteomes" id="UP000291343">
    <property type="component" value="Unassembled WGS sequence"/>
</dbReference>
<dbReference type="InterPro" id="IPR036865">
    <property type="entry name" value="CRAL-TRIO_dom_sf"/>
</dbReference>
<dbReference type="CDD" id="cd00170">
    <property type="entry name" value="SEC14"/>
    <property type="match status" value="1"/>
</dbReference>
<comment type="caution">
    <text evidence="2">The sequence shown here is derived from an EMBL/GenBank/DDBJ whole genome shotgun (WGS) entry which is preliminary data.</text>
</comment>
<dbReference type="PANTHER" id="PTHR10174">
    <property type="entry name" value="ALPHA-TOCOPHEROL TRANSFER PROTEIN-RELATED"/>
    <property type="match status" value="1"/>
</dbReference>
<dbReference type="InParanoid" id="A0A482WG96"/>
<name>A0A482WG96_LAOST</name>
<dbReference type="SUPFAM" id="SSF52087">
    <property type="entry name" value="CRAL/TRIO domain"/>
    <property type="match status" value="1"/>
</dbReference>
<dbReference type="SMART" id="SM00516">
    <property type="entry name" value="SEC14"/>
    <property type="match status" value="1"/>
</dbReference>
<dbReference type="PRINTS" id="PR00180">
    <property type="entry name" value="CRETINALDHBP"/>
</dbReference>
<dbReference type="PANTHER" id="PTHR10174:SF230">
    <property type="entry name" value="ALPHA-TOCOPHEROL TRANSFER PROTEIN-LIKE"/>
    <property type="match status" value="1"/>
</dbReference>
<feature type="domain" description="CRAL-TRIO" evidence="1">
    <location>
        <begin position="91"/>
        <end position="253"/>
    </location>
</feature>
<dbReference type="InterPro" id="IPR001251">
    <property type="entry name" value="CRAL-TRIO_dom"/>
</dbReference>
<evidence type="ECO:0000313" key="3">
    <source>
        <dbReference type="Proteomes" id="UP000291343"/>
    </source>
</evidence>
<gene>
    <name evidence="2" type="ORF">LSTR_LSTR011508</name>
</gene>
<proteinExistence type="predicted"/>
<dbReference type="OrthoDB" id="6682367at2759"/>
<dbReference type="SMR" id="A0A482WG96"/>
<keyword evidence="3" id="KW-1185">Reference proteome</keyword>
<organism evidence="2 3">
    <name type="scientific">Laodelphax striatellus</name>
    <name type="common">Small brown planthopper</name>
    <name type="synonym">Delphax striatella</name>
    <dbReference type="NCBI Taxonomy" id="195883"/>
    <lineage>
        <taxon>Eukaryota</taxon>
        <taxon>Metazoa</taxon>
        <taxon>Ecdysozoa</taxon>
        <taxon>Arthropoda</taxon>
        <taxon>Hexapoda</taxon>
        <taxon>Insecta</taxon>
        <taxon>Pterygota</taxon>
        <taxon>Neoptera</taxon>
        <taxon>Paraneoptera</taxon>
        <taxon>Hemiptera</taxon>
        <taxon>Auchenorrhyncha</taxon>
        <taxon>Fulgoroidea</taxon>
        <taxon>Delphacidae</taxon>
        <taxon>Criomorphinae</taxon>
        <taxon>Laodelphax</taxon>
    </lineage>
</organism>
<dbReference type="STRING" id="195883.A0A482WG96"/>
<dbReference type="Gene3D" id="1.20.5.1200">
    <property type="entry name" value="Alpha-tocopherol transfer"/>
    <property type="match status" value="1"/>
</dbReference>
<dbReference type="Gene3D" id="3.40.525.10">
    <property type="entry name" value="CRAL-TRIO lipid binding domain"/>
    <property type="match status" value="1"/>
</dbReference>
<dbReference type="InterPro" id="IPR036273">
    <property type="entry name" value="CRAL/TRIO_N_dom_sf"/>
</dbReference>
<evidence type="ECO:0000313" key="2">
    <source>
        <dbReference type="EMBL" id="RZF32236.1"/>
    </source>
</evidence>